<proteinExistence type="predicted"/>
<evidence type="ECO:0000313" key="2">
    <source>
        <dbReference type="Proteomes" id="UP000057910"/>
    </source>
</evidence>
<accession>A0ABD4E0R9</accession>
<dbReference type="AlphaFoldDB" id="A0ABD4E0R9"/>
<dbReference type="Proteomes" id="UP000057910">
    <property type="component" value="Unassembled WGS sequence"/>
</dbReference>
<sequence>MHDRGRQFIGKDRHFDLAALAALVNGNEVQERVKNRDLNGFYGHWIRARFGLTPPESIVFDGRMVNIEPAFVTTHLSADAEGNITHEAEFLDTNAGAIAERLFKSKQGGFSSAIHAEPRFGKHMPTVFAGFDYVFEPNYTTNRGYVFDSAGFGSDQLLFDAVAHEWQMSNAMMRALFDSMQADHLLAMQTIERLSEENAELLSLAAKSDPKPGAVLLDSTGGHTAPLVVGMRATSDFLKRAQAFSTGKLVQFDKLPSDDQDEPDDPAMAHMMRGLGA</sequence>
<gene>
    <name evidence="1" type="ORF">WJ68_16025</name>
</gene>
<evidence type="ECO:0000313" key="1">
    <source>
        <dbReference type="EMBL" id="KVN83422.1"/>
    </source>
</evidence>
<name>A0ABD4E0R9_9BURK</name>
<reference evidence="1 2" key="1">
    <citation type="submission" date="2015-11" db="EMBL/GenBank/DDBJ databases">
        <title>Expanding the genomic diversity of Burkholderia species for the development of highly accurate diagnostics.</title>
        <authorList>
            <person name="Sahl J."/>
            <person name="Keim P."/>
            <person name="Wagner D."/>
        </authorList>
    </citation>
    <scope>NUCLEOTIDE SEQUENCE [LARGE SCALE GENOMIC DNA]</scope>
    <source>
        <strain evidence="1 2">MSMB1585WGS</strain>
    </source>
</reference>
<protein>
    <submittedName>
        <fullName evidence="1">Uncharacterized protein</fullName>
    </submittedName>
</protein>
<organism evidence="1 2">
    <name type="scientific">Burkholderia ubonensis</name>
    <dbReference type="NCBI Taxonomy" id="101571"/>
    <lineage>
        <taxon>Bacteria</taxon>
        <taxon>Pseudomonadati</taxon>
        <taxon>Pseudomonadota</taxon>
        <taxon>Betaproteobacteria</taxon>
        <taxon>Burkholderiales</taxon>
        <taxon>Burkholderiaceae</taxon>
        <taxon>Burkholderia</taxon>
        <taxon>Burkholderia cepacia complex</taxon>
    </lineage>
</organism>
<comment type="caution">
    <text evidence="1">The sequence shown here is derived from an EMBL/GenBank/DDBJ whole genome shotgun (WGS) entry which is preliminary data.</text>
</comment>
<dbReference type="EMBL" id="LPAD01000071">
    <property type="protein sequence ID" value="KVN83422.1"/>
    <property type="molecule type" value="Genomic_DNA"/>
</dbReference>